<keyword evidence="3" id="KW-0812">Transmembrane</keyword>
<dbReference type="GO" id="GO:0005886">
    <property type="term" value="C:plasma membrane"/>
    <property type="evidence" value="ECO:0007669"/>
    <property type="project" value="TreeGrafter"/>
</dbReference>
<keyword evidence="5" id="KW-1185">Reference proteome</keyword>
<evidence type="ECO:0000256" key="1">
    <source>
        <dbReference type="ARBA" id="ARBA00009108"/>
    </source>
</evidence>
<feature type="compositionally biased region" description="Basic and acidic residues" evidence="2">
    <location>
        <begin position="298"/>
        <end position="313"/>
    </location>
</feature>
<dbReference type="EMBL" id="JACJIA010000005">
    <property type="protein sequence ID" value="MBA8952800.1"/>
    <property type="molecule type" value="Genomic_DNA"/>
</dbReference>
<dbReference type="Gene3D" id="3.30.70.1880">
    <property type="entry name" value="Protein of unknown function DUF881"/>
    <property type="match status" value="1"/>
</dbReference>
<accession>A0A7W3LRD8</accession>
<keyword evidence="3" id="KW-1133">Transmembrane helix</keyword>
<protein>
    <submittedName>
        <fullName evidence="4">Uncharacterized protein YlxW (UPF0749 family)</fullName>
    </submittedName>
</protein>
<feature type="region of interest" description="Disordered" evidence="2">
    <location>
        <begin position="1"/>
        <end position="25"/>
    </location>
</feature>
<keyword evidence="3" id="KW-0472">Membrane</keyword>
<feature type="transmembrane region" description="Helical" evidence="3">
    <location>
        <begin position="68"/>
        <end position="85"/>
    </location>
</feature>
<comment type="caution">
    <text evidence="4">The sequence shown here is derived from an EMBL/GenBank/DDBJ whole genome shotgun (WGS) entry which is preliminary data.</text>
</comment>
<dbReference type="PANTHER" id="PTHR37313:SF1">
    <property type="entry name" value="UPF0749 PROTEIN RV1823"/>
    <property type="match status" value="1"/>
</dbReference>
<dbReference type="AlphaFoldDB" id="A0A7W3LRD8"/>
<dbReference type="PANTHER" id="PTHR37313">
    <property type="entry name" value="UPF0749 PROTEIN RV1825"/>
    <property type="match status" value="1"/>
</dbReference>
<name>A0A7W3LRD8_ACTNM</name>
<evidence type="ECO:0000313" key="4">
    <source>
        <dbReference type="EMBL" id="MBA8952800.1"/>
    </source>
</evidence>
<organism evidence="4 5">
    <name type="scientific">Actinomadura namibiensis</name>
    <dbReference type="NCBI Taxonomy" id="182080"/>
    <lineage>
        <taxon>Bacteria</taxon>
        <taxon>Bacillati</taxon>
        <taxon>Actinomycetota</taxon>
        <taxon>Actinomycetes</taxon>
        <taxon>Streptosporangiales</taxon>
        <taxon>Thermomonosporaceae</taxon>
        <taxon>Actinomadura</taxon>
    </lineage>
</organism>
<dbReference type="InterPro" id="IPR010273">
    <property type="entry name" value="DUF881"/>
</dbReference>
<dbReference type="Pfam" id="PF05949">
    <property type="entry name" value="DUF881"/>
    <property type="match status" value="1"/>
</dbReference>
<evidence type="ECO:0000256" key="3">
    <source>
        <dbReference type="SAM" id="Phobius"/>
    </source>
</evidence>
<dbReference type="RefSeq" id="WP_182845033.1">
    <property type="nucleotide sequence ID" value="NZ_JACJIA010000005.1"/>
</dbReference>
<gene>
    <name evidence="4" type="ORF">HNR61_004446</name>
</gene>
<proteinExistence type="inferred from homology"/>
<sequence length="313" mass="33583">MTGRQRGKTGEPRTGDRPPGWRPDASMSLLSDMFTGRLLDPGYAEAAARRARTGETAGRGLRGLRGTGVLLVLVLAGLLATVAGAEARRSEPVAAAQRSRLVEQIRARTGETDALQRRLERLGAETERLRAAALARSNEGDDARRALSAAEGAAAAAPASGPALVVVLDDAPRSGGDGRAGGRADEGRVYDQDIQVLVNGLWAAGATAIAINGQRLTPTTAVRTAGEAILVDYRPLSGPYEVTALGDPDRLERALRGSPADRRLRALADRFRMRYEWRRSASARLPAGSALRLRHARPLREREEPDRERRGRP</sequence>
<feature type="region of interest" description="Disordered" evidence="2">
    <location>
        <begin position="294"/>
        <end position="313"/>
    </location>
</feature>
<reference evidence="4 5" key="1">
    <citation type="submission" date="2020-08" db="EMBL/GenBank/DDBJ databases">
        <title>Genomic Encyclopedia of Type Strains, Phase IV (KMG-IV): sequencing the most valuable type-strain genomes for metagenomic binning, comparative biology and taxonomic classification.</title>
        <authorList>
            <person name="Goeker M."/>
        </authorList>
    </citation>
    <scope>NUCLEOTIDE SEQUENCE [LARGE SCALE GENOMIC DNA]</scope>
    <source>
        <strain evidence="4 5">DSM 44197</strain>
    </source>
</reference>
<evidence type="ECO:0000313" key="5">
    <source>
        <dbReference type="Proteomes" id="UP000572680"/>
    </source>
</evidence>
<evidence type="ECO:0000256" key="2">
    <source>
        <dbReference type="SAM" id="MobiDB-lite"/>
    </source>
</evidence>
<dbReference type="Proteomes" id="UP000572680">
    <property type="component" value="Unassembled WGS sequence"/>
</dbReference>
<comment type="similarity">
    <text evidence="1">Belongs to the UPF0749 family.</text>
</comment>